<evidence type="ECO:0000256" key="1">
    <source>
        <dbReference type="SAM" id="MobiDB-lite"/>
    </source>
</evidence>
<proteinExistence type="predicted"/>
<dbReference type="EMBL" id="LAZR01038290">
    <property type="protein sequence ID" value="KKL19957.1"/>
    <property type="molecule type" value="Genomic_DNA"/>
</dbReference>
<feature type="compositionally biased region" description="Low complexity" evidence="1">
    <location>
        <begin position="17"/>
        <end position="29"/>
    </location>
</feature>
<dbReference type="AlphaFoldDB" id="A0A0F9C153"/>
<feature type="non-terminal residue" evidence="2">
    <location>
        <position position="345"/>
    </location>
</feature>
<comment type="caution">
    <text evidence="2">The sequence shown here is derived from an EMBL/GenBank/DDBJ whole genome shotgun (WGS) entry which is preliminary data.</text>
</comment>
<feature type="region of interest" description="Disordered" evidence="1">
    <location>
        <begin position="1"/>
        <end position="29"/>
    </location>
</feature>
<evidence type="ECO:0008006" key="3">
    <source>
        <dbReference type="Google" id="ProtNLM"/>
    </source>
</evidence>
<sequence>MARKTTAEVVIKGTDQASPAMRSAASSAKSMGTTVGETAGQAQKAESGFKKFTAVLKSKLGAFSSVSSSAKGMGTAVGGTAGQAQKAQSGFARFTASLKSKLGVFSSVSSSAKSMGTAVGETSDQTKKAQSGFTKFTAFLKSRFVITLGDVARGVSTIFGAIKDASDLSSQTNALKLQLARQGKDFNTYIAKLKQVSRGTVSTADLIKSSSKALLLGIPANEIVKLLDIARASAIATGQSVTSAFNDIATGIGRSSPLILDNLGIIVKIGKANDAYAKTLKKTASELTATEQKQALLNVVLEVGEERIRLFGESADKTAIALQKGQAALEDFKNVAGRTTSLITT</sequence>
<organism evidence="2">
    <name type="scientific">marine sediment metagenome</name>
    <dbReference type="NCBI Taxonomy" id="412755"/>
    <lineage>
        <taxon>unclassified sequences</taxon>
        <taxon>metagenomes</taxon>
        <taxon>ecological metagenomes</taxon>
    </lineage>
</organism>
<evidence type="ECO:0000313" key="2">
    <source>
        <dbReference type="EMBL" id="KKL19957.1"/>
    </source>
</evidence>
<reference evidence="2" key="1">
    <citation type="journal article" date="2015" name="Nature">
        <title>Complex archaea that bridge the gap between prokaryotes and eukaryotes.</title>
        <authorList>
            <person name="Spang A."/>
            <person name="Saw J.H."/>
            <person name="Jorgensen S.L."/>
            <person name="Zaremba-Niedzwiedzka K."/>
            <person name="Martijn J."/>
            <person name="Lind A.E."/>
            <person name="van Eijk R."/>
            <person name="Schleper C."/>
            <person name="Guy L."/>
            <person name="Ettema T.J."/>
        </authorList>
    </citation>
    <scope>NUCLEOTIDE SEQUENCE</scope>
</reference>
<protein>
    <recommendedName>
        <fullName evidence="3">Phage tail tape measure protein domain-containing protein</fullName>
    </recommendedName>
</protein>
<name>A0A0F9C153_9ZZZZ</name>
<accession>A0A0F9C153</accession>
<gene>
    <name evidence="2" type="ORF">LCGC14_2460260</name>
</gene>